<comment type="caution">
    <text evidence="14">The sequence shown here is derived from an EMBL/GenBank/DDBJ whole genome shotgun (WGS) entry which is preliminary data.</text>
</comment>
<dbReference type="InterPro" id="IPR026610">
    <property type="entry name" value="Hen1"/>
</dbReference>
<keyword evidence="4" id="KW-0489">Methyltransferase</keyword>
<dbReference type="OrthoDB" id="2154311at2759"/>
<proteinExistence type="inferred from homology"/>
<dbReference type="PANTHER" id="PTHR21404:SF3">
    <property type="entry name" value="SMALL RNA 2'-O-METHYLTRANSFERASE"/>
    <property type="match status" value="1"/>
</dbReference>
<evidence type="ECO:0000256" key="8">
    <source>
        <dbReference type="ARBA" id="ARBA00022842"/>
    </source>
</evidence>
<dbReference type="GO" id="GO:0090486">
    <property type="term" value="F:small RNA 2'-O-methyltransferase activity"/>
    <property type="evidence" value="ECO:0007669"/>
    <property type="project" value="UniProtKB-EC"/>
</dbReference>
<evidence type="ECO:0000256" key="12">
    <source>
        <dbReference type="ARBA" id="ARBA00048418"/>
    </source>
</evidence>
<evidence type="ECO:0000256" key="10">
    <source>
        <dbReference type="ARBA" id="ARBA00023158"/>
    </source>
</evidence>
<evidence type="ECO:0000256" key="7">
    <source>
        <dbReference type="ARBA" id="ARBA00022723"/>
    </source>
</evidence>
<keyword evidence="15" id="KW-1185">Reference proteome</keyword>
<dbReference type="SUPFAM" id="SSF53335">
    <property type="entry name" value="S-adenosyl-L-methionine-dependent methyltransferases"/>
    <property type="match status" value="1"/>
</dbReference>
<dbReference type="Gene3D" id="3.40.50.150">
    <property type="entry name" value="Vaccinia Virus protein VP39"/>
    <property type="match status" value="1"/>
</dbReference>
<evidence type="ECO:0000256" key="5">
    <source>
        <dbReference type="ARBA" id="ARBA00022679"/>
    </source>
</evidence>
<comment type="cofactor">
    <cofactor evidence="1">
        <name>Mg(2+)</name>
        <dbReference type="ChEBI" id="CHEBI:18420"/>
    </cofactor>
</comment>
<keyword evidence="7" id="KW-0479">Metal-binding</keyword>
<evidence type="ECO:0000256" key="9">
    <source>
        <dbReference type="ARBA" id="ARBA00022884"/>
    </source>
</evidence>
<evidence type="ECO:0000256" key="3">
    <source>
        <dbReference type="ARBA" id="ARBA00021330"/>
    </source>
</evidence>
<evidence type="ECO:0000313" key="15">
    <source>
        <dbReference type="Proteomes" id="UP000320762"/>
    </source>
</evidence>
<evidence type="ECO:0000256" key="6">
    <source>
        <dbReference type="ARBA" id="ARBA00022691"/>
    </source>
</evidence>
<sequence length="566" mass="63270">MRVTFIPPLFLQRRVWILDILRQEKVTEVLDVGCGEGSLLGTLCQPAPWLDPPDAQTKKRLEIDPELEEVDVGQDDISNLHISRVVGLDLFTSEQDLDFAKLSIQPPPQDAGPYGYNSCNRFDPMRALLYRGGLEAINEDFVNMECIVATEVIEHLHTSVLPFFAPVIMGVYHPRLFLITTPNYTYNARFSTPSDLNSSEEVRLGGYPDPTERTNRVFRHSDHKFEWTEAEFQEYCTKVASEWGYDIVEMTGVGRAVEPDPWGREKELGSASFVCCFGRKDMPSDDRQDFETKARKLVQKLGTQHDVGSAHELVDNADHPADEAAYHPDSLDAIAASVTAALRDMGTRYVRLEELWFNKTISRICGGWLEMLVWAVERSPDLELRRREIDARGEDEAGRSYWHIEHTGLFSEPPTPLWPEFEHGEDGEGDTSLDLIPPDWEPSESEAWSSSTEGAEGDISGIEAGPSTFVRGPATKKRGDTLGTDMHGGWSSEDAELSPANGWEHQAYEWGDEQDNGWGSGWGWEDPAPQGKGKERAHPIGHPRLESSASSTTGWDGDQSDGSDTS</sequence>
<dbReference type="AlphaFoldDB" id="A0A550CHX3"/>
<accession>A0A550CHX3</accession>
<reference evidence="14 15" key="1">
    <citation type="journal article" date="2019" name="New Phytol.">
        <title>Comparative genomics reveals unique wood-decay strategies and fruiting body development in the Schizophyllaceae.</title>
        <authorList>
            <person name="Almasi E."/>
            <person name="Sahu N."/>
            <person name="Krizsan K."/>
            <person name="Balint B."/>
            <person name="Kovacs G.M."/>
            <person name="Kiss B."/>
            <person name="Cseklye J."/>
            <person name="Drula E."/>
            <person name="Henrissat B."/>
            <person name="Nagy I."/>
            <person name="Chovatia M."/>
            <person name="Adam C."/>
            <person name="LaButti K."/>
            <person name="Lipzen A."/>
            <person name="Riley R."/>
            <person name="Grigoriev I.V."/>
            <person name="Nagy L.G."/>
        </authorList>
    </citation>
    <scope>NUCLEOTIDE SEQUENCE [LARGE SCALE GENOMIC DNA]</scope>
    <source>
        <strain evidence="14 15">NL-1724</strain>
    </source>
</reference>
<feature type="compositionally biased region" description="Low complexity" evidence="13">
    <location>
        <begin position="445"/>
        <end position="454"/>
    </location>
</feature>
<evidence type="ECO:0000256" key="11">
    <source>
        <dbReference type="ARBA" id="ARBA00035025"/>
    </source>
</evidence>
<evidence type="ECO:0000256" key="1">
    <source>
        <dbReference type="ARBA" id="ARBA00001946"/>
    </source>
</evidence>
<dbReference type="Proteomes" id="UP000320762">
    <property type="component" value="Unassembled WGS sequence"/>
</dbReference>
<dbReference type="GO" id="GO:0005634">
    <property type="term" value="C:nucleus"/>
    <property type="evidence" value="ECO:0007669"/>
    <property type="project" value="TreeGrafter"/>
</dbReference>
<evidence type="ECO:0000256" key="4">
    <source>
        <dbReference type="ARBA" id="ARBA00022603"/>
    </source>
</evidence>
<keyword evidence="5" id="KW-0808">Transferase</keyword>
<keyword evidence="6" id="KW-0949">S-adenosyl-L-methionine</keyword>
<dbReference type="GO" id="GO:0001510">
    <property type="term" value="P:RNA methylation"/>
    <property type="evidence" value="ECO:0007669"/>
    <property type="project" value="InterPro"/>
</dbReference>
<gene>
    <name evidence="14" type="ORF">BD626DRAFT_400856</name>
</gene>
<protein>
    <recommendedName>
        <fullName evidence="3">Small RNA 2'-O-methyltransferase</fullName>
        <ecNumber evidence="11">2.1.1.386</ecNumber>
    </recommendedName>
</protein>
<keyword evidence="10" id="KW-0943">RNA-mediated gene silencing</keyword>
<feature type="region of interest" description="Disordered" evidence="13">
    <location>
        <begin position="421"/>
        <end position="566"/>
    </location>
</feature>
<keyword evidence="9" id="KW-0694">RNA-binding</keyword>
<dbReference type="InterPro" id="IPR029063">
    <property type="entry name" value="SAM-dependent_MTases_sf"/>
</dbReference>
<comment type="similarity">
    <text evidence="2">Belongs to the methyltransferase superfamily. HEN1 family.</text>
</comment>
<dbReference type="GO" id="GO:0005737">
    <property type="term" value="C:cytoplasm"/>
    <property type="evidence" value="ECO:0007669"/>
    <property type="project" value="TreeGrafter"/>
</dbReference>
<dbReference type="EMBL" id="VDMD01000007">
    <property type="protein sequence ID" value="TRM64398.1"/>
    <property type="molecule type" value="Genomic_DNA"/>
</dbReference>
<evidence type="ECO:0000256" key="2">
    <source>
        <dbReference type="ARBA" id="ARBA00009026"/>
    </source>
</evidence>
<dbReference type="EC" id="2.1.1.386" evidence="11"/>
<dbReference type="PANTHER" id="PTHR21404">
    <property type="entry name" value="HEN1"/>
    <property type="match status" value="1"/>
</dbReference>
<evidence type="ECO:0000256" key="13">
    <source>
        <dbReference type="SAM" id="MobiDB-lite"/>
    </source>
</evidence>
<organism evidence="14 15">
    <name type="scientific">Schizophyllum amplum</name>
    <dbReference type="NCBI Taxonomy" id="97359"/>
    <lineage>
        <taxon>Eukaryota</taxon>
        <taxon>Fungi</taxon>
        <taxon>Dikarya</taxon>
        <taxon>Basidiomycota</taxon>
        <taxon>Agaricomycotina</taxon>
        <taxon>Agaricomycetes</taxon>
        <taxon>Agaricomycetidae</taxon>
        <taxon>Agaricales</taxon>
        <taxon>Schizophyllaceae</taxon>
        <taxon>Schizophyllum</taxon>
    </lineage>
</organism>
<dbReference type="GO" id="GO:0003723">
    <property type="term" value="F:RNA binding"/>
    <property type="evidence" value="ECO:0007669"/>
    <property type="project" value="UniProtKB-KW"/>
</dbReference>
<dbReference type="GO" id="GO:0030422">
    <property type="term" value="P:siRNA processing"/>
    <property type="evidence" value="ECO:0007669"/>
    <property type="project" value="TreeGrafter"/>
</dbReference>
<feature type="compositionally biased region" description="Polar residues" evidence="13">
    <location>
        <begin position="547"/>
        <end position="566"/>
    </location>
</feature>
<evidence type="ECO:0000313" key="14">
    <source>
        <dbReference type="EMBL" id="TRM64398.1"/>
    </source>
</evidence>
<comment type="catalytic activity">
    <reaction evidence="12">
        <text>small RNA 3'-end nucleotide + S-adenosyl-L-methionine = small RNA 3'-end 2'-O-methylnucleotide + S-adenosyl-L-homocysteine + H(+)</text>
        <dbReference type="Rhea" id="RHEA:37887"/>
        <dbReference type="Rhea" id="RHEA-COMP:10415"/>
        <dbReference type="Rhea" id="RHEA-COMP:10416"/>
        <dbReference type="ChEBI" id="CHEBI:15378"/>
        <dbReference type="ChEBI" id="CHEBI:57856"/>
        <dbReference type="ChEBI" id="CHEBI:59789"/>
        <dbReference type="ChEBI" id="CHEBI:74896"/>
        <dbReference type="ChEBI" id="CHEBI:74898"/>
        <dbReference type="EC" id="2.1.1.386"/>
    </reaction>
</comment>
<dbReference type="GO" id="GO:0046872">
    <property type="term" value="F:metal ion binding"/>
    <property type="evidence" value="ECO:0007669"/>
    <property type="project" value="UniProtKB-KW"/>
</dbReference>
<name>A0A550CHX3_9AGAR</name>
<keyword evidence="8" id="KW-0460">Magnesium</keyword>